<dbReference type="EC" id="3.1.3.16" evidence="3"/>
<dbReference type="InterPro" id="IPR004843">
    <property type="entry name" value="Calcineurin-like_PHP"/>
</dbReference>
<evidence type="ECO:0000256" key="11">
    <source>
        <dbReference type="SAM" id="MobiDB-lite"/>
    </source>
</evidence>
<dbReference type="GO" id="GO:0046872">
    <property type="term" value="F:metal ion binding"/>
    <property type="evidence" value="ECO:0007669"/>
    <property type="project" value="UniProtKB-KW"/>
</dbReference>
<protein>
    <recommendedName>
        <fullName evidence="3">protein-serine/threonine phosphatase</fullName>
        <ecNumber evidence="3">3.1.3.16</ecNumber>
    </recommendedName>
</protein>
<dbReference type="InterPro" id="IPR051134">
    <property type="entry name" value="PPP_phosphatase"/>
</dbReference>
<dbReference type="InterPro" id="IPR019734">
    <property type="entry name" value="TPR_rpt"/>
</dbReference>
<dbReference type="InterPro" id="IPR041753">
    <property type="entry name" value="PP5_C"/>
</dbReference>
<dbReference type="SMART" id="SM00028">
    <property type="entry name" value="TPR"/>
    <property type="match status" value="3"/>
</dbReference>
<evidence type="ECO:0000256" key="9">
    <source>
        <dbReference type="PIRSR" id="PIRSR033096-1"/>
    </source>
</evidence>
<feature type="region of interest" description="Disordered" evidence="11">
    <location>
        <begin position="1"/>
        <end position="48"/>
    </location>
</feature>
<feature type="repeat" description="TPR" evidence="10">
    <location>
        <begin position="116"/>
        <end position="149"/>
    </location>
</feature>
<evidence type="ECO:0000256" key="10">
    <source>
        <dbReference type="PROSITE-ProRule" id="PRU00339"/>
    </source>
</evidence>
<dbReference type="Gene3D" id="1.25.40.10">
    <property type="entry name" value="Tetratricopeptide repeat domain"/>
    <property type="match status" value="1"/>
</dbReference>
<dbReference type="SUPFAM" id="SSF56300">
    <property type="entry name" value="Metallo-dependent phosphatases"/>
    <property type="match status" value="1"/>
</dbReference>
<evidence type="ECO:0000256" key="6">
    <source>
        <dbReference type="ARBA" id="ARBA00022801"/>
    </source>
</evidence>
<evidence type="ECO:0000256" key="2">
    <source>
        <dbReference type="ARBA" id="ARBA00008786"/>
    </source>
</evidence>
<keyword evidence="5" id="KW-0677">Repeat</keyword>
<dbReference type="AlphaFoldDB" id="A0A1I8GHL7"/>
<comment type="cofactor">
    <cofactor evidence="1">
        <name>Mn(2+)</name>
        <dbReference type="ChEBI" id="CHEBI:29035"/>
    </cofactor>
</comment>
<dbReference type="Pfam" id="PF08321">
    <property type="entry name" value="PPP5"/>
    <property type="match status" value="1"/>
</dbReference>
<evidence type="ECO:0000259" key="12">
    <source>
        <dbReference type="SMART" id="SM00156"/>
    </source>
</evidence>
<feature type="repeat" description="TPR" evidence="10">
    <location>
        <begin position="48"/>
        <end position="81"/>
    </location>
</feature>
<dbReference type="SMART" id="SM00156">
    <property type="entry name" value="PP2Ac"/>
    <property type="match status" value="1"/>
</dbReference>
<evidence type="ECO:0000256" key="5">
    <source>
        <dbReference type="ARBA" id="ARBA00022737"/>
    </source>
</evidence>
<sequence>SLQQTSTTVALNSQQASGEKMTSTESEAPVASPTSTALMGPTSPPPEADQFKTEANSAFNLGHYDQAIDLYSKAIDLYDKSAIYYANRSFAYLRTECFGYALSDASRAIALDQSYIKAYYRRASANMALGKFKLALTDFEQVHRRRPGDSDAKAKYTECKKIVQQKAFEKAIAYEEKRVSPCDEISQSLQSMTIEDSYDGPKLSEEGNKVTREFVTQLLDYYKKSKVLHRRYAYQILVDMKALLSAEATLVDVAVPEGTKFTICGDVHGQFFDLLNIFELNGLPSETNPYLFNGDFVDRGSFSVECIFTLFSLKLLYPKSFFLARGNHESEYMNKIYGFEGEVKAKYADKMVQLFREVFNLLPLVHLIDGRILVMHGGLFSSDDVTLEDIRKIDRNMDIPDSGPMSELLWSDPQDLPGRAPSKRGVAVQFGPDVTERFCKNNGLDYIVRSHEVKEKGYEVAHSGRCITVFSAPNYCDTMGNKGAYITLTGGKDLSPKFTSFDCVPHPTVRPMAYSSSLMQLFS</sequence>
<dbReference type="PIRSF" id="PIRSF033096">
    <property type="entry name" value="PPPtase_5"/>
    <property type="match status" value="1"/>
</dbReference>
<dbReference type="Pfam" id="PF13174">
    <property type="entry name" value="TPR_6"/>
    <property type="match status" value="1"/>
</dbReference>
<accession>A0A1I8GHL7</accession>
<dbReference type="PANTHER" id="PTHR45668">
    <property type="entry name" value="SERINE/THREONINE-PROTEIN PHOSPHATASE 5-RELATED"/>
    <property type="match status" value="1"/>
</dbReference>
<evidence type="ECO:0000256" key="4">
    <source>
        <dbReference type="ARBA" id="ARBA00022723"/>
    </source>
</evidence>
<feature type="domain" description="Serine/threonine specific protein phosphatases" evidence="12">
    <location>
        <begin position="228"/>
        <end position="505"/>
    </location>
</feature>
<dbReference type="PANTHER" id="PTHR45668:SF5">
    <property type="entry name" value="SERINE_THREONINE-PROTEIN PHOSPHATASE 5"/>
    <property type="match status" value="1"/>
</dbReference>
<feature type="active site" description="Proton donor/acceptor" evidence="9">
    <location>
        <position position="328"/>
    </location>
</feature>
<feature type="compositionally biased region" description="Polar residues" evidence="11">
    <location>
        <begin position="1"/>
        <end position="37"/>
    </location>
</feature>
<evidence type="ECO:0000313" key="13">
    <source>
        <dbReference type="Proteomes" id="UP000095280"/>
    </source>
</evidence>
<keyword evidence="13" id="KW-1185">Reference proteome</keyword>
<keyword evidence="7 10" id="KW-0802">TPR repeat</keyword>
<dbReference type="WBParaSite" id="maker-uti_cns_0001893-snap-gene-0.2-mRNA-1">
    <property type="protein sequence ID" value="maker-uti_cns_0001893-snap-gene-0.2-mRNA-1"/>
    <property type="gene ID" value="maker-uti_cns_0001893-snap-gene-0.2"/>
</dbReference>
<dbReference type="Pfam" id="PF00149">
    <property type="entry name" value="Metallophos"/>
    <property type="match status" value="1"/>
</dbReference>
<name>A0A1I8GHL7_9PLAT</name>
<keyword evidence="4" id="KW-0479">Metal-binding</keyword>
<dbReference type="FunFam" id="3.60.21.10:FF:000017">
    <property type="entry name" value="Serine/threonine-protein phosphatase"/>
    <property type="match status" value="1"/>
</dbReference>
<dbReference type="InterPro" id="IPR013235">
    <property type="entry name" value="PPP_dom"/>
</dbReference>
<dbReference type="PRINTS" id="PR00114">
    <property type="entry name" value="STPHPHTASE"/>
</dbReference>
<dbReference type="InterPro" id="IPR029052">
    <property type="entry name" value="Metallo-depent_PP-like"/>
</dbReference>
<reference evidence="14" key="1">
    <citation type="submission" date="2016-11" db="UniProtKB">
        <authorList>
            <consortium name="WormBaseParasite"/>
        </authorList>
    </citation>
    <scope>IDENTIFICATION</scope>
</reference>
<dbReference type="GO" id="GO:0004722">
    <property type="term" value="F:protein serine/threonine phosphatase activity"/>
    <property type="evidence" value="ECO:0007669"/>
    <property type="project" value="UniProtKB-EC"/>
</dbReference>
<dbReference type="PROSITE" id="PS50005">
    <property type="entry name" value="TPR"/>
    <property type="match status" value="2"/>
</dbReference>
<evidence type="ECO:0000313" key="14">
    <source>
        <dbReference type="WBParaSite" id="maker-uti_cns_0001893-snap-gene-0.2-mRNA-1"/>
    </source>
</evidence>
<dbReference type="CDD" id="cd07417">
    <property type="entry name" value="MPP_PP5_C"/>
    <property type="match status" value="1"/>
</dbReference>
<evidence type="ECO:0000256" key="3">
    <source>
        <dbReference type="ARBA" id="ARBA00013081"/>
    </source>
</evidence>
<dbReference type="Gene3D" id="3.60.21.10">
    <property type="match status" value="1"/>
</dbReference>
<comment type="similarity">
    <text evidence="2">Belongs to the PPP phosphatase family. PP-5 (PP-T) subfamily.</text>
</comment>
<evidence type="ECO:0000256" key="1">
    <source>
        <dbReference type="ARBA" id="ARBA00001936"/>
    </source>
</evidence>
<dbReference type="SUPFAM" id="SSF48452">
    <property type="entry name" value="TPR-like"/>
    <property type="match status" value="1"/>
</dbReference>
<dbReference type="InterPro" id="IPR011990">
    <property type="entry name" value="TPR-like_helical_dom_sf"/>
</dbReference>
<proteinExistence type="inferred from homology"/>
<evidence type="ECO:0000256" key="8">
    <source>
        <dbReference type="ARBA" id="ARBA00023211"/>
    </source>
</evidence>
<dbReference type="Proteomes" id="UP000095280">
    <property type="component" value="Unplaced"/>
</dbReference>
<keyword evidence="6" id="KW-0378">Hydrolase</keyword>
<organism evidence="13 14">
    <name type="scientific">Macrostomum lignano</name>
    <dbReference type="NCBI Taxonomy" id="282301"/>
    <lineage>
        <taxon>Eukaryota</taxon>
        <taxon>Metazoa</taxon>
        <taxon>Spiralia</taxon>
        <taxon>Lophotrochozoa</taxon>
        <taxon>Platyhelminthes</taxon>
        <taxon>Rhabditophora</taxon>
        <taxon>Macrostomorpha</taxon>
        <taxon>Macrostomida</taxon>
        <taxon>Macrostomidae</taxon>
        <taxon>Macrostomum</taxon>
    </lineage>
</organism>
<keyword evidence="8" id="KW-0464">Manganese</keyword>
<evidence type="ECO:0000256" key="7">
    <source>
        <dbReference type="ARBA" id="ARBA00022803"/>
    </source>
</evidence>
<dbReference type="InterPro" id="IPR006186">
    <property type="entry name" value="Ser/Thr-sp_prot-phosphatase"/>
</dbReference>